<dbReference type="Proteomes" id="UP000249720">
    <property type="component" value="Unassembled WGS sequence"/>
</dbReference>
<comment type="caution">
    <text evidence="1">The sequence shown here is derived from an EMBL/GenBank/DDBJ whole genome shotgun (WGS) entry which is preliminary data.</text>
</comment>
<protein>
    <submittedName>
        <fullName evidence="1">Uncharacterized protein</fullName>
    </submittedName>
</protein>
<dbReference type="AlphaFoldDB" id="A0A2W7RS89"/>
<evidence type="ECO:0000313" key="2">
    <source>
        <dbReference type="Proteomes" id="UP000249720"/>
    </source>
</evidence>
<dbReference type="EMBL" id="QKZV01000006">
    <property type="protein sequence ID" value="PZX61766.1"/>
    <property type="molecule type" value="Genomic_DNA"/>
</dbReference>
<organism evidence="1 2">
    <name type="scientific">Hydrotalea sandarakina</name>
    <dbReference type="NCBI Taxonomy" id="1004304"/>
    <lineage>
        <taxon>Bacteria</taxon>
        <taxon>Pseudomonadati</taxon>
        <taxon>Bacteroidota</taxon>
        <taxon>Chitinophagia</taxon>
        <taxon>Chitinophagales</taxon>
        <taxon>Chitinophagaceae</taxon>
        <taxon>Hydrotalea</taxon>
    </lineage>
</organism>
<dbReference type="RefSeq" id="WP_111295718.1">
    <property type="nucleotide sequence ID" value="NZ_QKZV01000006.1"/>
</dbReference>
<sequence>MVGSSGVVIDNHNDASIQGIQIPKNGYIYIYCSNESPVDVFFDNVQVVHTRGPLLEETHYYPFGLTMAGISSKAAGGTENKYKYNVKELQHREFGDGSGIELYDFGARMQDPQLGR</sequence>
<accession>A0A2W7RS89</accession>
<name>A0A2W7RS89_9BACT</name>
<evidence type="ECO:0000313" key="1">
    <source>
        <dbReference type="EMBL" id="PZX61766.1"/>
    </source>
</evidence>
<proteinExistence type="predicted"/>
<gene>
    <name evidence="1" type="ORF">LX80_01925</name>
</gene>
<dbReference type="Gene3D" id="2.180.10.10">
    <property type="entry name" value="RHS repeat-associated core"/>
    <property type="match status" value="1"/>
</dbReference>
<reference evidence="1 2" key="1">
    <citation type="submission" date="2018-06" db="EMBL/GenBank/DDBJ databases">
        <title>Genomic Encyclopedia of Archaeal and Bacterial Type Strains, Phase II (KMG-II): from individual species to whole genera.</title>
        <authorList>
            <person name="Goeker M."/>
        </authorList>
    </citation>
    <scope>NUCLEOTIDE SEQUENCE [LARGE SCALE GENOMIC DNA]</scope>
    <source>
        <strain evidence="1 2">DSM 23241</strain>
    </source>
</reference>
<keyword evidence="2" id="KW-1185">Reference proteome</keyword>
<dbReference type="OrthoDB" id="824686at2"/>